<dbReference type="PANTHER" id="PTHR37316">
    <property type="entry name" value="TEICHOIC ACID GLYCEROL-PHOSPHATE PRIMASE"/>
    <property type="match status" value="1"/>
</dbReference>
<comment type="caution">
    <text evidence="1">The sequence shown here is derived from an EMBL/GenBank/DDBJ whole genome shotgun (WGS) entry which is preliminary data.</text>
</comment>
<name>A0AA42BNZ5_9BACI</name>
<evidence type="ECO:0000313" key="2">
    <source>
        <dbReference type="Proteomes" id="UP001156102"/>
    </source>
</evidence>
<dbReference type="GO" id="GO:0016020">
    <property type="term" value="C:membrane"/>
    <property type="evidence" value="ECO:0007669"/>
    <property type="project" value="InterPro"/>
</dbReference>
<dbReference type="SUPFAM" id="SSF53756">
    <property type="entry name" value="UDP-Glycosyltransferase/glycogen phosphorylase"/>
    <property type="match status" value="1"/>
</dbReference>
<proteinExistence type="predicted"/>
<dbReference type="Proteomes" id="UP001156102">
    <property type="component" value="Unassembled WGS sequence"/>
</dbReference>
<accession>A0AA42BNZ5</accession>
<keyword evidence="2" id="KW-1185">Reference proteome</keyword>
<organism evidence="1 2">
    <name type="scientific">Ectobacillus ponti</name>
    <dbReference type="NCBI Taxonomy" id="2961894"/>
    <lineage>
        <taxon>Bacteria</taxon>
        <taxon>Bacillati</taxon>
        <taxon>Bacillota</taxon>
        <taxon>Bacilli</taxon>
        <taxon>Bacillales</taxon>
        <taxon>Bacillaceae</taxon>
        <taxon>Ectobacillus</taxon>
    </lineage>
</organism>
<dbReference type="Gene3D" id="3.40.50.12580">
    <property type="match status" value="1"/>
</dbReference>
<reference evidence="1" key="1">
    <citation type="submission" date="2022-07" db="EMBL/GenBank/DDBJ databases">
        <authorList>
            <person name="Li W.-J."/>
            <person name="Deng Q.-Q."/>
        </authorList>
    </citation>
    <scope>NUCLEOTIDE SEQUENCE</scope>
    <source>
        <strain evidence="1">SYSU M60031</strain>
    </source>
</reference>
<gene>
    <name evidence="1" type="ORF">NK662_04875</name>
</gene>
<dbReference type="InterPro" id="IPR043148">
    <property type="entry name" value="TagF_C"/>
</dbReference>
<dbReference type="AlphaFoldDB" id="A0AA42BNZ5"/>
<dbReference type="EMBL" id="JANCLT010000002">
    <property type="protein sequence ID" value="MCP8967871.1"/>
    <property type="molecule type" value="Genomic_DNA"/>
</dbReference>
<dbReference type="InterPro" id="IPR007554">
    <property type="entry name" value="Glycerophosphate_synth"/>
</dbReference>
<dbReference type="Pfam" id="PF04464">
    <property type="entry name" value="Glyphos_transf"/>
    <property type="match status" value="1"/>
</dbReference>
<dbReference type="RefSeq" id="WP_254757780.1">
    <property type="nucleotide sequence ID" value="NZ_JANCLT010000002.1"/>
</dbReference>
<protein>
    <submittedName>
        <fullName evidence="1">CDP-glycerol glycerophosphotransferase family protein</fullName>
    </submittedName>
</protein>
<dbReference type="GO" id="GO:0047355">
    <property type="term" value="F:CDP-glycerol glycerophosphotransferase activity"/>
    <property type="evidence" value="ECO:0007669"/>
    <property type="project" value="InterPro"/>
</dbReference>
<dbReference type="InterPro" id="IPR051612">
    <property type="entry name" value="Teichoic_Acid_Biosynth"/>
</dbReference>
<sequence length="1071" mass="123108">MKIQLFLRDVQTVSDDAVSFVIQVDTDEKISAIADVMEGLVLRQTEDAQTIFPVSSPSVQHKEMICTVPIQEFTGIQGVGTLQLALNLDGDRMMLDLQNGLAKPFSLYTKQQTIRIDTRNLRDSLVHVLVEGPVYLNINVKGIQPAEEGFRVTGIFEAPLKQAGVSISGFFLQHRITQEQLQQTAFQISAYTFSLHISDRELYSGQWDLFCCGRLENEPLQVPVHYAGKELPGRYVNDNGTLHSLKAGRTSWNELFFSLESCGEELIQTTVEQLYIRDNKLFIKGQAALAAEIDLEPAVSRLVLTHRVSRSERVYPLQSVQGSFQGECSLREAGFLKETGAWDMSIGFQLPGAEGRVPLKADSVQHSSVHFLILPETVYNGNGLIRRVRPYQAQDNTLALLVREETIYGDITRLDYEDGRITVRGSVWADHFELRLKDMYLQDAAGEVTLGCVNHFEERGGKCCFVSSYDWSAFRIQHGQELDLYVVAEGEIEGDPFSFRLQFNADDILHKKQAIIYPALHNDIEGYPLRVQPHYTGRNELAVALRHSLEAQCEALHMSRSGVQILIRPHLAQSFRLESVQLVFRNEQEDFAFGFGPGAFADGVYTFELPVDALREEGLSAGQWRMDLTAAVNGFVLRTRVYAKDQKLIHKNSLFKRNAIKIGKQAFFSVFFDRKTGLMTSEVRDLRAFERKAEALRFLAAKGAARLLQQVLKKPIWLVGENLGEVAQDNGFAFFEHCAGKKAERVYYVSKENNKNAENLDKHRRHVIRYDSFRHLVLYHLAQYMLVSHGIRDTAPSYVHNKMGINTKQIIYLQHGIIAMKRLMFNRKSYNGMIRKFVVSSEQEKDILVKEMNFREEQIMVTGLARFDTLADTSGEKEAKEILLIPTWREWLVDSKADFLSSDFYQHYRGLLENPDLHALLDKYNLVLKFFPHIEIQRKYRDYFQSENPRVQIVEVGEESVKDLMQSSSLMITDYSSVVFDFDYMRKPVIFYQFDLQEYLKHRGSYVDLKRDLNGDIADTGGQVIQYIKEYAERDFRYKPRFLLQSERYFAYHDRKNAERIYQEVKKLREK</sequence>
<dbReference type="PANTHER" id="PTHR37316:SF3">
    <property type="entry name" value="TEICHOIC ACID GLYCEROL-PHOSPHATE TRANSFERASE"/>
    <property type="match status" value="1"/>
</dbReference>
<evidence type="ECO:0000313" key="1">
    <source>
        <dbReference type="EMBL" id="MCP8967871.1"/>
    </source>
</evidence>